<name>A0A7Y9QWW9_9BURK</name>
<accession>A0A7Y9QWW9</accession>
<dbReference type="RefSeq" id="WP_179633297.1">
    <property type="nucleotide sequence ID" value="NZ_JACCFH010000001.1"/>
</dbReference>
<evidence type="ECO:0000313" key="2">
    <source>
        <dbReference type="Proteomes" id="UP000518288"/>
    </source>
</evidence>
<comment type="caution">
    <text evidence="1">The sequence shown here is derived from an EMBL/GenBank/DDBJ whole genome shotgun (WGS) entry which is preliminary data.</text>
</comment>
<evidence type="ECO:0008006" key="3">
    <source>
        <dbReference type="Google" id="ProtNLM"/>
    </source>
</evidence>
<keyword evidence="2" id="KW-1185">Reference proteome</keyword>
<dbReference type="InterPro" id="IPR038086">
    <property type="entry name" value="DUF2789_sf"/>
</dbReference>
<dbReference type="InterPro" id="IPR021250">
    <property type="entry name" value="DUF2789"/>
</dbReference>
<evidence type="ECO:0000313" key="1">
    <source>
        <dbReference type="EMBL" id="NYG32401.1"/>
    </source>
</evidence>
<dbReference type="Proteomes" id="UP000518288">
    <property type="component" value="Unassembled WGS sequence"/>
</dbReference>
<gene>
    <name evidence="1" type="ORF">BDD16_001387</name>
</gene>
<dbReference type="AlphaFoldDB" id="A0A7Y9QWW9"/>
<dbReference type="Pfam" id="PF10982">
    <property type="entry name" value="DUF2789"/>
    <property type="match status" value="1"/>
</dbReference>
<organism evidence="1 2">
    <name type="scientific">Sphaerotilus montanus</name>
    <dbReference type="NCBI Taxonomy" id="522889"/>
    <lineage>
        <taxon>Bacteria</taxon>
        <taxon>Pseudomonadati</taxon>
        <taxon>Pseudomonadota</taxon>
        <taxon>Betaproteobacteria</taxon>
        <taxon>Burkholderiales</taxon>
        <taxon>Sphaerotilaceae</taxon>
        <taxon>Sphaerotilus</taxon>
    </lineage>
</organism>
<dbReference type="EMBL" id="JACCFH010000001">
    <property type="protein sequence ID" value="NYG32401.1"/>
    <property type="molecule type" value="Genomic_DNA"/>
</dbReference>
<protein>
    <recommendedName>
        <fullName evidence="3">DUF2789 domain-containing protein</fullName>
    </recommendedName>
</protein>
<reference evidence="1 2" key="1">
    <citation type="submission" date="2020-07" db="EMBL/GenBank/DDBJ databases">
        <title>Genomic Encyclopedia of Archaeal and Bacterial Type Strains, Phase II (KMG-II): from individual species to whole genera.</title>
        <authorList>
            <person name="Goeker M."/>
        </authorList>
    </citation>
    <scope>NUCLEOTIDE SEQUENCE [LARGE SCALE GENOMIC DNA]</scope>
    <source>
        <strain evidence="1 2">DSM 21226</strain>
    </source>
</reference>
<sequence>MDTLFHSMKELFAQLGLDDDPAAIRAFIAQHRPLPLETRLFDAPFWSPSQSALIREKLQEDGDWSVLIDTLNTQLRASPV</sequence>
<proteinExistence type="predicted"/>
<dbReference type="Gene3D" id="1.10.10.1130">
    <property type="entry name" value="Uncharacterised protein PF10982, DUF2789"/>
    <property type="match status" value="1"/>
</dbReference>